<dbReference type="GO" id="GO:0006865">
    <property type="term" value="P:amino acid transport"/>
    <property type="evidence" value="ECO:0007669"/>
    <property type="project" value="UniProtKB-KW"/>
</dbReference>
<dbReference type="GO" id="GO:0022857">
    <property type="term" value="F:transmembrane transporter activity"/>
    <property type="evidence" value="ECO:0007669"/>
    <property type="project" value="InterPro"/>
</dbReference>
<sequence length="309" mass="33066">VNELITGLLQESISGIALGCIYALIALGFTLIYKASEVVNFAQGEVMMVGAYVNFFFVSYFSSIVGEVNGWVFLLAFLGSIIFAVIFGITLDFIINRPLKDEPVFSIIMATISLAIILRALTALIAGPISLVPQSPFGGSVMEVGGVVVSYLDLSIIFSAVVLMGLFFVFFNKTRWGIAMKATSEDSEAAQLMGIPVKKVYMIVWVFAAIVGVVSGILLAPRMSLLDTSMGFLGLKAFPAAILGGFGSIPGAVVGGIILGVIETVSMGTLSFHFSWIKEINDIIVWIVLIVVLMVRPDGLFGKAKVKRV</sequence>
<feature type="transmembrane region" description="Helical" evidence="9">
    <location>
        <begin position="240"/>
        <end position="262"/>
    </location>
</feature>
<dbReference type="GO" id="GO:0005886">
    <property type="term" value="C:plasma membrane"/>
    <property type="evidence" value="ECO:0007669"/>
    <property type="project" value="UniProtKB-SubCell"/>
</dbReference>
<dbReference type="PANTHER" id="PTHR11795:SF451">
    <property type="entry name" value="ABC TRANSPORTER PERMEASE PROTEIN"/>
    <property type="match status" value="1"/>
</dbReference>
<evidence type="ECO:0000256" key="5">
    <source>
        <dbReference type="ARBA" id="ARBA00022970"/>
    </source>
</evidence>
<dbReference type="InterPro" id="IPR001851">
    <property type="entry name" value="ABC_transp_permease"/>
</dbReference>
<dbReference type="AlphaFoldDB" id="A0A381S0M5"/>
<protein>
    <recommendedName>
        <fullName evidence="11">Branched-chain amino acid ABC transporter permease</fullName>
    </recommendedName>
</protein>
<evidence type="ECO:0000256" key="1">
    <source>
        <dbReference type="ARBA" id="ARBA00004651"/>
    </source>
</evidence>
<evidence type="ECO:0000256" key="9">
    <source>
        <dbReference type="SAM" id="Phobius"/>
    </source>
</evidence>
<proteinExistence type="inferred from homology"/>
<feature type="transmembrane region" description="Helical" evidence="9">
    <location>
        <begin position="151"/>
        <end position="171"/>
    </location>
</feature>
<evidence type="ECO:0000256" key="4">
    <source>
        <dbReference type="ARBA" id="ARBA00022692"/>
    </source>
</evidence>
<dbReference type="PANTHER" id="PTHR11795">
    <property type="entry name" value="BRANCHED-CHAIN AMINO ACID TRANSPORT SYSTEM PERMEASE PROTEIN LIVH"/>
    <property type="match status" value="1"/>
</dbReference>
<keyword evidence="7 9" id="KW-0472">Membrane</keyword>
<evidence type="ECO:0000313" key="10">
    <source>
        <dbReference type="EMBL" id="SUZ97665.1"/>
    </source>
</evidence>
<dbReference type="Pfam" id="PF02653">
    <property type="entry name" value="BPD_transp_2"/>
    <property type="match status" value="1"/>
</dbReference>
<evidence type="ECO:0000256" key="3">
    <source>
        <dbReference type="ARBA" id="ARBA00022475"/>
    </source>
</evidence>
<feature type="non-terminal residue" evidence="10">
    <location>
        <position position="1"/>
    </location>
</feature>
<evidence type="ECO:0000256" key="6">
    <source>
        <dbReference type="ARBA" id="ARBA00022989"/>
    </source>
</evidence>
<keyword evidence="4 9" id="KW-0812">Transmembrane</keyword>
<gene>
    <name evidence="10" type="ORF">METZ01_LOCUS50519</name>
</gene>
<feature type="transmembrane region" description="Helical" evidence="9">
    <location>
        <begin position="107"/>
        <end position="131"/>
    </location>
</feature>
<evidence type="ECO:0000256" key="8">
    <source>
        <dbReference type="ARBA" id="ARBA00037998"/>
    </source>
</evidence>
<evidence type="ECO:0008006" key="11">
    <source>
        <dbReference type="Google" id="ProtNLM"/>
    </source>
</evidence>
<dbReference type="CDD" id="cd06582">
    <property type="entry name" value="TM_PBP1_LivH_like"/>
    <property type="match status" value="1"/>
</dbReference>
<dbReference type="InterPro" id="IPR052157">
    <property type="entry name" value="BCAA_transport_permease"/>
</dbReference>
<comment type="similarity">
    <text evidence="8">Belongs to the binding-protein-dependent transport system permease family. LivHM subfamily.</text>
</comment>
<keyword evidence="2" id="KW-0813">Transport</keyword>
<feature type="transmembrane region" description="Helical" evidence="9">
    <location>
        <begin position="200"/>
        <end position="220"/>
    </location>
</feature>
<evidence type="ECO:0000256" key="2">
    <source>
        <dbReference type="ARBA" id="ARBA00022448"/>
    </source>
</evidence>
<dbReference type="EMBL" id="UINC01002530">
    <property type="protein sequence ID" value="SUZ97665.1"/>
    <property type="molecule type" value="Genomic_DNA"/>
</dbReference>
<feature type="transmembrane region" description="Helical" evidence="9">
    <location>
        <begin position="71"/>
        <end position="95"/>
    </location>
</feature>
<comment type="subcellular location">
    <subcellularLocation>
        <location evidence="1">Cell membrane</location>
        <topology evidence="1">Multi-pass membrane protein</topology>
    </subcellularLocation>
</comment>
<keyword evidence="3" id="KW-1003">Cell membrane</keyword>
<evidence type="ECO:0000256" key="7">
    <source>
        <dbReference type="ARBA" id="ARBA00023136"/>
    </source>
</evidence>
<keyword evidence="5" id="KW-0029">Amino-acid transport</keyword>
<feature type="transmembrane region" description="Helical" evidence="9">
    <location>
        <begin position="45"/>
        <end position="65"/>
    </location>
</feature>
<feature type="transmembrane region" description="Helical" evidence="9">
    <location>
        <begin position="12"/>
        <end position="33"/>
    </location>
</feature>
<keyword evidence="6 9" id="KW-1133">Transmembrane helix</keyword>
<reference evidence="10" key="1">
    <citation type="submission" date="2018-05" db="EMBL/GenBank/DDBJ databases">
        <authorList>
            <person name="Lanie J.A."/>
            <person name="Ng W.-L."/>
            <person name="Kazmierczak K.M."/>
            <person name="Andrzejewski T.M."/>
            <person name="Davidsen T.M."/>
            <person name="Wayne K.J."/>
            <person name="Tettelin H."/>
            <person name="Glass J.I."/>
            <person name="Rusch D."/>
            <person name="Podicherti R."/>
            <person name="Tsui H.-C.T."/>
            <person name="Winkler M.E."/>
        </authorList>
    </citation>
    <scope>NUCLEOTIDE SEQUENCE</scope>
</reference>
<organism evidence="10">
    <name type="scientific">marine metagenome</name>
    <dbReference type="NCBI Taxonomy" id="408172"/>
    <lineage>
        <taxon>unclassified sequences</taxon>
        <taxon>metagenomes</taxon>
        <taxon>ecological metagenomes</taxon>
    </lineage>
</organism>
<name>A0A381S0M5_9ZZZZ</name>
<accession>A0A381S0M5</accession>
<feature type="transmembrane region" description="Helical" evidence="9">
    <location>
        <begin position="283"/>
        <end position="301"/>
    </location>
</feature>